<organism evidence="1 2">
    <name type="scientific">Racocetra persica</name>
    <dbReference type="NCBI Taxonomy" id="160502"/>
    <lineage>
        <taxon>Eukaryota</taxon>
        <taxon>Fungi</taxon>
        <taxon>Fungi incertae sedis</taxon>
        <taxon>Mucoromycota</taxon>
        <taxon>Glomeromycotina</taxon>
        <taxon>Glomeromycetes</taxon>
        <taxon>Diversisporales</taxon>
        <taxon>Gigasporaceae</taxon>
        <taxon>Racocetra</taxon>
    </lineage>
</organism>
<evidence type="ECO:0000313" key="2">
    <source>
        <dbReference type="Proteomes" id="UP000789920"/>
    </source>
</evidence>
<proteinExistence type="predicted"/>
<dbReference type="EMBL" id="CAJVQC010046883">
    <property type="protein sequence ID" value="CAG8783766.1"/>
    <property type="molecule type" value="Genomic_DNA"/>
</dbReference>
<name>A0ACA9R9J1_9GLOM</name>
<reference evidence="1" key="1">
    <citation type="submission" date="2021-06" db="EMBL/GenBank/DDBJ databases">
        <authorList>
            <person name="Kallberg Y."/>
            <person name="Tangrot J."/>
            <person name="Rosling A."/>
        </authorList>
    </citation>
    <scope>NUCLEOTIDE SEQUENCE</scope>
    <source>
        <strain evidence="1">MA461A</strain>
    </source>
</reference>
<evidence type="ECO:0000313" key="1">
    <source>
        <dbReference type="EMBL" id="CAG8783766.1"/>
    </source>
</evidence>
<sequence>MSTANNINFNRKYTIFANSDYSTAYNAYRPVYSSSLYSKIYAYHSSHSSSFSTALDVATGTVSSPKNYQRLFNKSEDLSQFQDSTFDLVTVGQAVHWFDNREKFFKEAWRILKPRGTLAMWGYTYHVIDGYPDATKKFLKLGLEILRDYRDPVMLVIYNMYRDIIIPDRLFRNIIWERCELNEKEGKMSNSESFLNEEWSVERTWSSYKSYMSKYRKENQNLEDPIYRLFEELMEEEGWKDDQILKLSWPFVLVLAEKK</sequence>
<comment type="caution">
    <text evidence="1">The sequence shown here is derived from an EMBL/GenBank/DDBJ whole genome shotgun (WGS) entry which is preliminary data.</text>
</comment>
<gene>
    <name evidence="1" type="ORF">RPERSI_LOCUS17981</name>
</gene>
<keyword evidence="2" id="KW-1185">Reference proteome</keyword>
<dbReference type="Proteomes" id="UP000789920">
    <property type="component" value="Unassembled WGS sequence"/>
</dbReference>
<accession>A0ACA9R9J1</accession>
<protein>
    <submittedName>
        <fullName evidence="1">32332_t:CDS:1</fullName>
    </submittedName>
</protein>